<feature type="binding site" evidence="6">
    <location>
        <position position="139"/>
    </location>
    <ligand>
        <name>[4Fe-4S] cluster</name>
        <dbReference type="ChEBI" id="CHEBI:49883"/>
        <label>3</label>
    </ligand>
</feature>
<dbReference type="PROSITE" id="PS00198">
    <property type="entry name" value="4FE4S_FER_1"/>
    <property type="match status" value="1"/>
</dbReference>
<comment type="cofactor">
    <cofactor evidence="6">
        <name>[4Fe-4S] cluster</name>
        <dbReference type="ChEBI" id="CHEBI:49883"/>
    </cofactor>
</comment>
<dbReference type="RefSeq" id="WP_169199259.1">
    <property type="nucleotide sequence ID" value="NZ_WTVH02000008.1"/>
</dbReference>
<evidence type="ECO:0000256" key="6">
    <source>
        <dbReference type="HAMAP-Rule" id="MF_02201"/>
    </source>
</evidence>
<gene>
    <name evidence="6 8" type="primary">napF</name>
    <name evidence="8" type="ORF">GO608_11825</name>
</gene>
<keyword evidence="6" id="KW-0963">Cytoplasm</keyword>
<evidence type="ECO:0000256" key="4">
    <source>
        <dbReference type="ARBA" id="ARBA00023004"/>
    </source>
</evidence>
<name>A0ABX1N415_9RHOO</name>
<reference evidence="8" key="1">
    <citation type="submission" date="2019-12" db="EMBL/GenBank/DDBJ databases">
        <title>Comparative genomics gives insights into the taxonomy of the Azoarcus-Aromatoleum group and reveals separate origins of nif in the plant-associated Azoarcus and non-plant-associated Aromatoleum sub-groups.</title>
        <authorList>
            <person name="Lafos M."/>
            <person name="Maluk M."/>
            <person name="Batista M."/>
            <person name="Junghare M."/>
            <person name="Carmona M."/>
            <person name="Faoro H."/>
            <person name="Cruz L.M."/>
            <person name="Battistoni F."/>
            <person name="De Souza E."/>
            <person name="Pedrosa F."/>
            <person name="Chen W.-M."/>
            <person name="Poole P.S."/>
            <person name="Dixon R.A."/>
            <person name="James E.K."/>
        </authorList>
    </citation>
    <scope>NUCLEOTIDE SEQUENCE</scope>
    <source>
        <strain evidence="8">U120</strain>
    </source>
</reference>
<dbReference type="PROSITE" id="PS51379">
    <property type="entry name" value="4FE4S_FER_2"/>
    <property type="match status" value="3"/>
</dbReference>
<dbReference type="PANTHER" id="PTHR43122:SF1">
    <property type="entry name" value="IRON-SULFUR-BINDING PROTEIN"/>
    <property type="match status" value="1"/>
</dbReference>
<keyword evidence="5 6" id="KW-0411">Iron-sulfur</keyword>
<evidence type="ECO:0000259" key="7">
    <source>
        <dbReference type="PROSITE" id="PS51379"/>
    </source>
</evidence>
<keyword evidence="2 6" id="KW-0479">Metal-binding</keyword>
<keyword evidence="4 6" id="KW-0408">Iron</keyword>
<evidence type="ECO:0000313" key="9">
    <source>
        <dbReference type="Proteomes" id="UP000601990"/>
    </source>
</evidence>
<keyword evidence="3 6" id="KW-0677">Repeat</keyword>
<feature type="binding site" evidence="6">
    <location>
        <position position="38"/>
    </location>
    <ligand>
        <name>[4Fe-4S] cluster</name>
        <dbReference type="ChEBI" id="CHEBI:49883"/>
        <label>1</label>
    </ligand>
</feature>
<feature type="domain" description="4Fe-4S ferredoxin-type" evidence="7">
    <location>
        <begin position="56"/>
        <end position="87"/>
    </location>
</feature>
<dbReference type="PANTHER" id="PTHR43122">
    <property type="entry name" value="FERREDOXIN SUBUNIT OF PYRUVATE:FLAVODOXIN OXIDOREDUCTASE-RELATED"/>
    <property type="match status" value="1"/>
</dbReference>
<dbReference type="Proteomes" id="UP000601990">
    <property type="component" value="Unassembled WGS sequence"/>
</dbReference>
<comment type="subcellular location">
    <subcellularLocation>
        <location evidence="6">Cytoplasm</location>
    </subcellularLocation>
</comment>
<dbReference type="InterPro" id="IPR017900">
    <property type="entry name" value="4Fe4S_Fe_S_CS"/>
</dbReference>
<dbReference type="InterPro" id="IPR004496">
    <property type="entry name" value="NapF"/>
</dbReference>
<feature type="binding site" evidence="6">
    <location>
        <position position="35"/>
    </location>
    <ligand>
        <name>[4Fe-4S] cluster</name>
        <dbReference type="ChEBI" id="CHEBI:49883"/>
        <label>1</label>
    </ligand>
</feature>
<dbReference type="SUPFAM" id="SSF54862">
    <property type="entry name" value="4Fe-4S ferredoxins"/>
    <property type="match status" value="1"/>
</dbReference>
<dbReference type="InterPro" id="IPR017896">
    <property type="entry name" value="4Fe4S_Fe-S-bd"/>
</dbReference>
<feature type="binding site" evidence="6">
    <location>
        <position position="67"/>
    </location>
    <ligand>
        <name>[4Fe-4S] cluster</name>
        <dbReference type="ChEBI" id="CHEBI:49883"/>
        <label>2</label>
    </ligand>
</feature>
<protein>
    <recommendedName>
        <fullName evidence="6">Ferredoxin-type protein NapF</fullName>
    </recommendedName>
</protein>
<evidence type="ECO:0000256" key="5">
    <source>
        <dbReference type="ARBA" id="ARBA00023014"/>
    </source>
</evidence>
<dbReference type="HAMAP" id="MF_02201">
    <property type="entry name" value="NapF"/>
    <property type="match status" value="1"/>
</dbReference>
<feature type="binding site" evidence="6">
    <location>
        <position position="73"/>
    </location>
    <ligand>
        <name>[4Fe-4S] cluster</name>
        <dbReference type="ChEBI" id="CHEBI:49883"/>
        <label>2</label>
    </ligand>
</feature>
<feature type="binding site" evidence="6">
    <location>
        <position position="142"/>
    </location>
    <ligand>
        <name>[4Fe-4S] cluster</name>
        <dbReference type="ChEBI" id="CHEBI:49883"/>
        <label>3</label>
    </ligand>
</feature>
<feature type="binding site" evidence="6">
    <location>
        <position position="45"/>
    </location>
    <ligand>
        <name>[4Fe-4S] cluster</name>
        <dbReference type="ChEBI" id="CHEBI:49883"/>
        <label>1</label>
    </ligand>
</feature>
<dbReference type="Gene3D" id="3.30.70.20">
    <property type="match status" value="2"/>
</dbReference>
<organism evidence="8 9">
    <name type="scientific">Aromatoleum buckelii</name>
    <dbReference type="NCBI Taxonomy" id="200254"/>
    <lineage>
        <taxon>Bacteria</taxon>
        <taxon>Pseudomonadati</taxon>
        <taxon>Pseudomonadota</taxon>
        <taxon>Betaproteobacteria</taxon>
        <taxon>Rhodocyclales</taxon>
        <taxon>Rhodocyclaceae</taxon>
        <taxon>Aromatoleum</taxon>
    </lineage>
</organism>
<comment type="subunit">
    <text evidence="6">Interacts with the cytoplasmic NapA precursor.</text>
</comment>
<keyword evidence="1 6" id="KW-0004">4Fe-4S</keyword>
<feature type="binding site" evidence="6">
    <location>
        <position position="70"/>
    </location>
    <ligand>
        <name>[4Fe-4S] cluster</name>
        <dbReference type="ChEBI" id="CHEBI:49883"/>
        <label>2</label>
    </ligand>
</feature>
<comment type="function">
    <text evidence="6">Could be involved in the maturation of NapA, the catalytic subunit of the periplasmic nitrate reductase, before its export into the periplasm.</text>
</comment>
<feature type="binding site" evidence="6">
    <location>
        <position position="77"/>
    </location>
    <ligand>
        <name>[4Fe-4S] cluster</name>
        <dbReference type="ChEBI" id="CHEBI:49883"/>
        <label>2</label>
    </ligand>
</feature>
<evidence type="ECO:0000256" key="2">
    <source>
        <dbReference type="ARBA" id="ARBA00022723"/>
    </source>
</evidence>
<evidence type="ECO:0000256" key="3">
    <source>
        <dbReference type="ARBA" id="ARBA00022737"/>
    </source>
</evidence>
<proteinExistence type="inferred from homology"/>
<feature type="binding site" evidence="6">
    <location>
        <position position="145"/>
    </location>
    <ligand>
        <name>[4Fe-4S] cluster</name>
        <dbReference type="ChEBI" id="CHEBI:49883"/>
        <label>3</label>
    </ligand>
</feature>
<comment type="similarity">
    <text evidence="6">Belongs to the NapF family.</text>
</comment>
<dbReference type="EMBL" id="WTVH01000022">
    <property type="protein sequence ID" value="NMF94014.1"/>
    <property type="molecule type" value="Genomic_DNA"/>
</dbReference>
<sequence length="164" mass="17249">MFNARRRFLTGSLRSVRNDLRPPWALVGDAFEDRCNRCNDCSVACPNGILVVGSGGFPKIDFSRGECSFCGDCAEACEAGALRMDSISAWQLGATIGAPCLAALGVECRVCGDACSVAAIRFRPRPGSVAQPHLDAERCNGCGACYAPCPVNAIGMALKAEVAR</sequence>
<dbReference type="NCBIfam" id="TIGR00402">
    <property type="entry name" value="napF"/>
    <property type="match status" value="1"/>
</dbReference>
<feature type="binding site" evidence="6">
    <location>
        <position position="41"/>
    </location>
    <ligand>
        <name>[4Fe-4S] cluster</name>
        <dbReference type="ChEBI" id="CHEBI:49883"/>
        <label>1</label>
    </ligand>
</feature>
<accession>A0ABX1N415</accession>
<feature type="binding site" evidence="6">
    <location>
        <position position="149"/>
    </location>
    <ligand>
        <name>[4Fe-4S] cluster</name>
        <dbReference type="ChEBI" id="CHEBI:49883"/>
        <label>3</label>
    </ligand>
</feature>
<keyword evidence="9" id="KW-1185">Reference proteome</keyword>
<comment type="caution">
    <text evidence="8">The sequence shown here is derived from an EMBL/GenBank/DDBJ whole genome shotgun (WGS) entry which is preliminary data.</text>
</comment>
<feature type="domain" description="4Fe-4S ferredoxin-type" evidence="7">
    <location>
        <begin position="130"/>
        <end position="159"/>
    </location>
</feature>
<dbReference type="CDD" id="cd10564">
    <property type="entry name" value="NapF_like"/>
    <property type="match status" value="1"/>
</dbReference>
<dbReference type="Pfam" id="PF12838">
    <property type="entry name" value="Fer4_7"/>
    <property type="match status" value="2"/>
</dbReference>
<feature type="domain" description="4Fe-4S ferredoxin-type" evidence="7">
    <location>
        <begin position="24"/>
        <end position="55"/>
    </location>
</feature>
<evidence type="ECO:0000256" key="1">
    <source>
        <dbReference type="ARBA" id="ARBA00022485"/>
    </source>
</evidence>
<evidence type="ECO:0000313" key="8">
    <source>
        <dbReference type="EMBL" id="NMF94014.1"/>
    </source>
</evidence>